<accession>A0ABU9CFZ7</accession>
<evidence type="ECO:0000259" key="1">
    <source>
        <dbReference type="PROSITE" id="PS50851"/>
    </source>
</evidence>
<dbReference type="InterPro" id="IPR002545">
    <property type="entry name" value="CheW-lke_dom"/>
</dbReference>
<dbReference type="Gene3D" id="2.40.50.180">
    <property type="entry name" value="CheA-289, Domain 4"/>
    <property type="match status" value="1"/>
</dbReference>
<dbReference type="PROSITE" id="PS50851">
    <property type="entry name" value="CHEW"/>
    <property type="match status" value="1"/>
</dbReference>
<dbReference type="Proteomes" id="UP001365405">
    <property type="component" value="Unassembled WGS sequence"/>
</dbReference>
<sequence length="176" mass="18971">MLAQTQPKTTDDAANAAPAVQLLRFAVGEERFAVRIDAVREILEVSRSTPLPLMPSFVRGVMNLRGAVVPVIDLGARLGLATTTVGRRSCVVIVETCGQNDLPALRMGLLVDAVYEVFDVQHSALEAVPRLGTRIDPNFIRSMARVRGQATAELNLEAVLDTHALASLIEAHQGLH</sequence>
<dbReference type="RefSeq" id="WP_341410300.1">
    <property type="nucleotide sequence ID" value="NZ_JBBUTH010000004.1"/>
</dbReference>
<comment type="caution">
    <text evidence="2">The sequence shown here is derived from an EMBL/GenBank/DDBJ whole genome shotgun (WGS) entry which is preliminary data.</text>
</comment>
<dbReference type="SMART" id="SM00260">
    <property type="entry name" value="CheW"/>
    <property type="match status" value="1"/>
</dbReference>
<dbReference type="InterPro" id="IPR039315">
    <property type="entry name" value="CheW"/>
</dbReference>
<dbReference type="Gene3D" id="2.30.30.40">
    <property type="entry name" value="SH3 Domains"/>
    <property type="match status" value="1"/>
</dbReference>
<protein>
    <submittedName>
        <fullName evidence="2">Chemotaxis protein CheW</fullName>
    </submittedName>
</protein>
<dbReference type="InterPro" id="IPR036061">
    <property type="entry name" value="CheW-like_dom_sf"/>
</dbReference>
<reference evidence="2 3" key="1">
    <citation type="submission" date="2024-04" db="EMBL/GenBank/DDBJ databases">
        <title>Novel species of the genus Ideonella isolated from streams.</title>
        <authorList>
            <person name="Lu H."/>
        </authorList>
    </citation>
    <scope>NUCLEOTIDE SEQUENCE [LARGE SCALE GENOMIC DNA]</scope>
    <source>
        <strain evidence="2 3">DXS22W</strain>
    </source>
</reference>
<dbReference type="Pfam" id="PF01584">
    <property type="entry name" value="CheW"/>
    <property type="match status" value="1"/>
</dbReference>
<name>A0ABU9CFZ7_9BURK</name>
<proteinExistence type="predicted"/>
<dbReference type="SUPFAM" id="SSF50341">
    <property type="entry name" value="CheW-like"/>
    <property type="match status" value="1"/>
</dbReference>
<feature type="domain" description="CheW-like" evidence="1">
    <location>
        <begin position="19"/>
        <end position="165"/>
    </location>
</feature>
<evidence type="ECO:0000313" key="2">
    <source>
        <dbReference type="EMBL" id="MEK8050631.1"/>
    </source>
</evidence>
<organism evidence="2 3">
    <name type="scientific">Pseudaquabacterium inlustre</name>
    <dbReference type="NCBI Taxonomy" id="2984192"/>
    <lineage>
        <taxon>Bacteria</taxon>
        <taxon>Pseudomonadati</taxon>
        <taxon>Pseudomonadota</taxon>
        <taxon>Betaproteobacteria</taxon>
        <taxon>Burkholderiales</taxon>
        <taxon>Sphaerotilaceae</taxon>
        <taxon>Pseudaquabacterium</taxon>
    </lineage>
</organism>
<evidence type="ECO:0000313" key="3">
    <source>
        <dbReference type="Proteomes" id="UP001365405"/>
    </source>
</evidence>
<gene>
    <name evidence="2" type="ORF">AACH10_10305</name>
</gene>
<dbReference type="PANTHER" id="PTHR22617:SF41">
    <property type="entry name" value="CHEMOTAXIS SIGNAL TRANSDUCTION SYSTEM ADAPTOR PROTEIN CHEW"/>
    <property type="match status" value="1"/>
</dbReference>
<keyword evidence="3" id="KW-1185">Reference proteome</keyword>
<dbReference type="PANTHER" id="PTHR22617">
    <property type="entry name" value="CHEMOTAXIS SENSOR HISTIDINE KINASE-RELATED"/>
    <property type="match status" value="1"/>
</dbReference>
<dbReference type="EMBL" id="JBBUTH010000004">
    <property type="protein sequence ID" value="MEK8050631.1"/>
    <property type="molecule type" value="Genomic_DNA"/>
</dbReference>